<evidence type="ECO:0000313" key="2">
    <source>
        <dbReference type="EMBL" id="ASP19604.1"/>
    </source>
</evidence>
<name>A0A222E073_9RHOB</name>
<dbReference type="Proteomes" id="UP000203589">
    <property type="component" value="Chromosome"/>
</dbReference>
<dbReference type="OrthoDB" id="7854366at2"/>
<reference evidence="2 3" key="1">
    <citation type="submission" date="2017-07" db="EMBL/GenBank/DDBJ databases">
        <title>Genome Sequence of Antarctobacter heliothermus Strain SMS3 Isolated from a culture of the Diatom Skeletonema marinoi.</title>
        <authorList>
            <person name="Topel M."/>
            <person name="Pinder M.I.M."/>
            <person name="Johansson O.N."/>
            <person name="Kourtchenko O."/>
            <person name="Godhe A."/>
            <person name="Clarke A.K."/>
        </authorList>
    </citation>
    <scope>NUCLEOTIDE SEQUENCE [LARGE SCALE GENOMIC DNA]</scope>
    <source>
        <strain evidence="2 3">SMS3</strain>
    </source>
</reference>
<keyword evidence="3" id="KW-1185">Reference proteome</keyword>
<protein>
    <recommendedName>
        <fullName evidence="4">SpoIIAA-like</fullName>
    </recommendedName>
</protein>
<organism evidence="2 3">
    <name type="scientific">Antarctobacter heliothermus</name>
    <dbReference type="NCBI Taxonomy" id="74033"/>
    <lineage>
        <taxon>Bacteria</taxon>
        <taxon>Pseudomonadati</taxon>
        <taxon>Pseudomonadota</taxon>
        <taxon>Alphaproteobacteria</taxon>
        <taxon>Rhodobacterales</taxon>
        <taxon>Roseobacteraceae</taxon>
        <taxon>Antarctobacter</taxon>
    </lineage>
</organism>
<feature type="region of interest" description="Disordered" evidence="1">
    <location>
        <begin position="144"/>
        <end position="169"/>
    </location>
</feature>
<dbReference type="AlphaFoldDB" id="A0A222E073"/>
<dbReference type="RefSeq" id="WP_094033818.1">
    <property type="nucleotide sequence ID" value="NZ_CP022540.1"/>
</dbReference>
<proteinExistence type="predicted"/>
<gene>
    <name evidence="2" type="ORF">ANTHELSMS3_00887</name>
</gene>
<accession>A0A222E073</accession>
<evidence type="ECO:0008006" key="4">
    <source>
        <dbReference type="Google" id="ProtNLM"/>
    </source>
</evidence>
<dbReference type="EMBL" id="CP022540">
    <property type="protein sequence ID" value="ASP19604.1"/>
    <property type="molecule type" value="Genomic_DNA"/>
</dbReference>
<evidence type="ECO:0000256" key="1">
    <source>
        <dbReference type="SAM" id="MobiDB-lite"/>
    </source>
</evidence>
<sequence>MPLDLTFFPRWNLVHADYFGCTTVGDIVRSYSDMLSHPQSDCLRYAINDMRSLTNLNVFYEGMSFLARTISADAALRAAPWEIAFVAPQRDMTPILTDYCAQVSRAGTARCARFADIPAAIDWLGLPRGVMDLSVANGRRIEDARASATAPTASRAQPDPADGDHRQKS</sequence>
<evidence type="ECO:0000313" key="3">
    <source>
        <dbReference type="Proteomes" id="UP000203589"/>
    </source>
</evidence>
<dbReference type="KEGG" id="aht:ANTHELSMS3_00887"/>
<feature type="compositionally biased region" description="Low complexity" evidence="1">
    <location>
        <begin position="146"/>
        <end position="158"/>
    </location>
</feature>